<feature type="region of interest" description="Disordered" evidence="7">
    <location>
        <begin position="160"/>
        <end position="212"/>
    </location>
</feature>
<evidence type="ECO:0000256" key="2">
    <source>
        <dbReference type="ARBA" id="ARBA00022618"/>
    </source>
</evidence>
<dbReference type="Pfam" id="PF12765">
    <property type="entry name" value="Cohesin_HEAT"/>
    <property type="match status" value="1"/>
</dbReference>
<evidence type="ECO:0000256" key="6">
    <source>
        <dbReference type="ARBA" id="ARBA00023306"/>
    </source>
</evidence>
<evidence type="ECO:0000313" key="9">
    <source>
        <dbReference type="EnsemblMetazoa" id="XP_030849040"/>
    </source>
</evidence>
<dbReference type="PANTHER" id="PTHR14222:SF1">
    <property type="entry name" value="CONDENSIN-2 COMPLEX SUBUNIT D3"/>
    <property type="match status" value="1"/>
</dbReference>
<evidence type="ECO:0000256" key="4">
    <source>
        <dbReference type="ARBA" id="ARBA00023067"/>
    </source>
</evidence>
<dbReference type="GO" id="GO:0042393">
    <property type="term" value="F:histone binding"/>
    <property type="evidence" value="ECO:0000318"/>
    <property type="project" value="GO_Central"/>
</dbReference>
<dbReference type="EnsemblMetazoa" id="XM_030993180">
    <property type="protein sequence ID" value="XP_030849040"/>
    <property type="gene ID" value="LOC115918881"/>
</dbReference>
<dbReference type="GO" id="GO:0051301">
    <property type="term" value="P:cell division"/>
    <property type="evidence" value="ECO:0007669"/>
    <property type="project" value="UniProtKB-KW"/>
</dbReference>
<reference evidence="9" key="2">
    <citation type="submission" date="2021-01" db="UniProtKB">
        <authorList>
            <consortium name="EnsemblMetazoa"/>
        </authorList>
    </citation>
    <scope>IDENTIFICATION</scope>
</reference>
<dbReference type="GO" id="GO:0005634">
    <property type="term" value="C:nucleus"/>
    <property type="evidence" value="ECO:0007669"/>
    <property type="project" value="UniProtKB-SubCell"/>
</dbReference>
<dbReference type="RefSeq" id="XP_030849040.1">
    <property type="nucleotide sequence ID" value="XM_030993180.1"/>
</dbReference>
<dbReference type="FunFam" id="1.25.10.10:FF:001996">
    <property type="entry name" value="Uncharacterized protein"/>
    <property type="match status" value="1"/>
</dbReference>
<dbReference type="InterPro" id="IPR032682">
    <property type="entry name" value="Cnd1_C"/>
</dbReference>
<feature type="region of interest" description="Disordered" evidence="7">
    <location>
        <begin position="1590"/>
        <end position="1663"/>
    </location>
</feature>
<dbReference type="GO" id="GO:0010032">
    <property type="term" value="P:meiotic chromosome condensation"/>
    <property type="evidence" value="ECO:0000318"/>
    <property type="project" value="GO_Central"/>
</dbReference>
<feature type="compositionally biased region" description="Basic and acidic residues" evidence="7">
    <location>
        <begin position="559"/>
        <end position="569"/>
    </location>
</feature>
<dbReference type="OMA" id="RWAGQIM"/>
<keyword evidence="6" id="KW-0131">Cell cycle</keyword>
<dbReference type="GO" id="GO:0000796">
    <property type="term" value="C:condensin complex"/>
    <property type="evidence" value="ECO:0000318"/>
    <property type="project" value="GO_Central"/>
</dbReference>
<evidence type="ECO:0000256" key="1">
    <source>
        <dbReference type="ARBA" id="ARBA00004123"/>
    </source>
</evidence>
<dbReference type="InParanoid" id="A0A7M7PC60"/>
<feature type="region of interest" description="Disordered" evidence="7">
    <location>
        <begin position="1335"/>
        <end position="1406"/>
    </location>
</feature>
<dbReference type="GO" id="GO:0007076">
    <property type="term" value="P:mitotic chromosome condensation"/>
    <property type="evidence" value="ECO:0000318"/>
    <property type="project" value="GO_Central"/>
</dbReference>
<name>A0A7M7PC60_STRPU</name>
<feature type="compositionally biased region" description="Acidic residues" evidence="7">
    <location>
        <begin position="199"/>
        <end position="210"/>
    </location>
</feature>
<dbReference type="InterPro" id="IPR026003">
    <property type="entry name" value="Cohesin_HEAT"/>
</dbReference>
<organism evidence="9 10">
    <name type="scientific">Strongylocentrotus purpuratus</name>
    <name type="common">Purple sea urchin</name>
    <dbReference type="NCBI Taxonomy" id="7668"/>
    <lineage>
        <taxon>Eukaryota</taxon>
        <taxon>Metazoa</taxon>
        <taxon>Echinodermata</taxon>
        <taxon>Eleutherozoa</taxon>
        <taxon>Echinozoa</taxon>
        <taxon>Echinoidea</taxon>
        <taxon>Euechinoidea</taxon>
        <taxon>Echinacea</taxon>
        <taxon>Camarodonta</taxon>
        <taxon>Echinidea</taxon>
        <taxon>Strongylocentrotidae</taxon>
        <taxon>Strongylocentrotus</taxon>
    </lineage>
</organism>
<protein>
    <recommendedName>
        <fullName evidence="8">Condensin complex subunit 1 C-terminal domain-containing protein</fullName>
    </recommendedName>
</protein>
<dbReference type="InterPro" id="IPR026971">
    <property type="entry name" value="CND1/NCAPD3"/>
</dbReference>
<feature type="compositionally biased region" description="Polar residues" evidence="7">
    <location>
        <begin position="1433"/>
        <end position="1450"/>
    </location>
</feature>
<dbReference type="KEGG" id="spu:115918881"/>
<feature type="compositionally biased region" description="Low complexity" evidence="7">
    <location>
        <begin position="1620"/>
        <end position="1629"/>
    </location>
</feature>
<evidence type="ECO:0000256" key="3">
    <source>
        <dbReference type="ARBA" id="ARBA00022776"/>
    </source>
</evidence>
<dbReference type="FunFam" id="1.25.10.10:FF:000995">
    <property type="entry name" value="Condensin-2 complex subunit D3"/>
    <property type="match status" value="1"/>
</dbReference>
<dbReference type="InterPro" id="IPR016024">
    <property type="entry name" value="ARM-type_fold"/>
</dbReference>
<keyword evidence="2" id="KW-0132">Cell division</keyword>
<keyword evidence="4" id="KW-0226">DNA condensation</keyword>
<feature type="domain" description="Condensin complex subunit 1 C-terminal" evidence="8">
    <location>
        <begin position="1029"/>
        <end position="1195"/>
    </location>
</feature>
<dbReference type="Pfam" id="PF12717">
    <property type="entry name" value="Cnd1"/>
    <property type="match status" value="1"/>
</dbReference>
<dbReference type="GO" id="GO:0000779">
    <property type="term" value="C:condensed chromosome, centromeric region"/>
    <property type="evidence" value="ECO:0000318"/>
    <property type="project" value="GO_Central"/>
</dbReference>
<dbReference type="SUPFAM" id="SSF48371">
    <property type="entry name" value="ARM repeat"/>
    <property type="match status" value="1"/>
</dbReference>
<sequence length="1663" mass="184871">MGKMAKETETAERFKTLGIEDLDEEWVNAVWTSDFTENPEPPQSVQGLWSNHRDVLSSLEDAIACSTTWARVDFATLPQGFWNVLCENGIVPRALLAGLHHFMNRVDSLLSSAVEREVAIAAAHLYILLLEIPGSGAYRVQQPMLFEEALDTFKLWPKTETNKRKRPEPRGHQSSQQQAGKKSRRLVSSQTASQKTGDGGDDEEEEEMEDVVSLTMQEVDRIHRAIYHTIKEVVFLLRNVPLKSSEEIIQHVMQRLTEVSRVPTEQGWDCQFGNKSSFENVHSISHLAYLGLEALCSGSHGETSHMLRQVFKHLLPNILMLIGENQSVASTSIPKHIQQMKDHAEAFASHMYKEVGEKALPFMRVLLQHMCVKVPDKVEYRSRVSHTIARILAEMPAETEASFVKWLFLYSKNAKIGYRVFALEVVGALLERPERHSTGEANQQQFLSHRFLLDIMVSRCSDKAPTVRAKALSCLAQFTALAGNQTSNPLSDILAAPTAKTGATPVLVLEQVIKEATAQSTKDNAPAEHAGIEAMDCGPSANEEGLSQSKEVSIEEEQAENKRPSELKKGATPGNLLGGSPALLFGDESAVGFVGSSGLLNCLKERICDDKVGVRKAALQALENIFKLQCMNFDLQLLEILRERCRDTALSVRKQALDSLTSLLKESTTDERVQRVWLQGILPAVSDRESSVSEKCLQLLQDLVLDGVCRKGVTETKKQLAWSLLCRLMEPDLCDLRVYFQRVCQLWSRQKLLTPALVKGLAEHTQGDNTVAAWMFLAQVSHFCPHLDKTLVLATWHDLTSDLTNRSVNCTGQGSSNSEILTSVLSVIGGLASHLTEDERKALVQEIVKRLVAVMDTPNIMGAMVETLYKLCRACVGENETTNPLLDQACDKILQACDSYLSQILLTEDAPKPDDATEEMLIARIFLLGEIAQLCPYRMPRRVFTLVQSLLAGPGAISEGSEHPSSQGLTQFSQQPLSQFRTNGSPVSMAVRAHGFVTLGKLCLHHEGLAKQCIAALARELEIAEDAAVRNNVALVMCDLCIRYPNLVDRYVPNLAACLRDKDKLVRKQTLTQLTQLVLEDYVKWRGPLFYRFVSVIVDEVDTVRDFAEYCLVELLLKRHPGMLVQQFVESIFHFNNYQKHAVFNQFTQSDRERELFSLEGRENSDKRMTIFKFMLKHMTDEHRFKLTAKLVQEVLGAFVDGAIPLDSESSSVLQDTLQILCCKEMKLASLHSKQANPDDLVEEMQMAEAVMAQAKTKLISQVVKKNVIENIIPVIIALKHMLEAKHSPLLGDLMLYLKELMKEYRNEIKDILSADRQLASEIEFDLRKFDEQQAEASKQAVQEKDQDNTPGKGAAAAAPMADRIQKPPTPGLPKTPQLLSPKSVAGRSPRVMRQSPKTPNAKVAPTKERLLAAQAIVNSARRAFATARRANTPGSNTPGTSASPRVQGNTPPPPQPQSEGEIEGAVEKGGAIAGIEERVRRVRVSEDIVPEAGLRSPLRESYDQNTSKESVSDLQRAISTPDKTIANITFHAAMDMSIIPLSSPIPTSLPIRVYSEHQPAKGTKSWAPQLDSHEEVKVKQENLVLMFSPEQPAPKPRLWNITSPRAGQKQGSRRPPPADSQATSSTSSDKTEPAGRRTRRRGPSENEPEPERRRSGRSTKAR</sequence>
<dbReference type="OrthoDB" id="10263978at2759"/>
<keyword evidence="5" id="KW-0539">Nucleus</keyword>
<feature type="compositionally biased region" description="Polar residues" evidence="7">
    <location>
        <begin position="172"/>
        <end position="196"/>
    </location>
</feature>
<evidence type="ECO:0000313" key="10">
    <source>
        <dbReference type="Proteomes" id="UP000007110"/>
    </source>
</evidence>
<dbReference type="FunFam" id="1.25.10.10:FF:000345">
    <property type="entry name" value="Condensin-2 complex subunit D3"/>
    <property type="match status" value="1"/>
</dbReference>
<dbReference type="GeneID" id="115918881"/>
<evidence type="ECO:0000259" key="8">
    <source>
        <dbReference type="Pfam" id="PF12717"/>
    </source>
</evidence>
<reference evidence="10" key="1">
    <citation type="submission" date="2015-02" db="EMBL/GenBank/DDBJ databases">
        <title>Genome sequencing for Strongylocentrotus purpuratus.</title>
        <authorList>
            <person name="Murali S."/>
            <person name="Liu Y."/>
            <person name="Vee V."/>
            <person name="English A."/>
            <person name="Wang M."/>
            <person name="Skinner E."/>
            <person name="Han Y."/>
            <person name="Muzny D.M."/>
            <person name="Worley K.C."/>
            <person name="Gibbs R.A."/>
        </authorList>
    </citation>
    <scope>NUCLEOTIDE SEQUENCE</scope>
</reference>
<keyword evidence="10" id="KW-1185">Reference proteome</keyword>
<dbReference type="InterPro" id="IPR011989">
    <property type="entry name" value="ARM-like"/>
</dbReference>
<evidence type="ECO:0000256" key="5">
    <source>
        <dbReference type="ARBA" id="ARBA00023242"/>
    </source>
</evidence>
<keyword evidence="3" id="KW-0498">Mitosis</keyword>
<accession>A0A7M7PC60</accession>
<dbReference type="Proteomes" id="UP000007110">
    <property type="component" value="Unassembled WGS sequence"/>
</dbReference>
<proteinExistence type="predicted"/>
<evidence type="ECO:0000256" key="7">
    <source>
        <dbReference type="SAM" id="MobiDB-lite"/>
    </source>
</evidence>
<feature type="region of interest" description="Disordered" evidence="7">
    <location>
        <begin position="535"/>
        <end position="574"/>
    </location>
</feature>
<dbReference type="Gene3D" id="1.25.10.10">
    <property type="entry name" value="Leucine-rich Repeat Variant"/>
    <property type="match status" value="3"/>
</dbReference>
<dbReference type="EnsemblMetazoa" id="XM_030993179">
    <property type="protein sequence ID" value="XP_030849039"/>
    <property type="gene ID" value="LOC115918881"/>
</dbReference>
<dbReference type="RefSeq" id="XP_030849039.1">
    <property type="nucleotide sequence ID" value="XM_030993179.1"/>
</dbReference>
<comment type="subcellular location">
    <subcellularLocation>
        <location evidence="1">Nucleus</location>
    </subcellularLocation>
</comment>
<feature type="region of interest" description="Disordered" evidence="7">
    <location>
        <begin position="1428"/>
        <end position="1464"/>
    </location>
</feature>
<dbReference type="PANTHER" id="PTHR14222">
    <property type="entry name" value="CONDENSIN"/>
    <property type="match status" value="1"/>
</dbReference>